<name>A0A506UQU2_9PROT</name>
<feature type="transmembrane region" description="Helical" evidence="1">
    <location>
        <begin position="238"/>
        <end position="260"/>
    </location>
</feature>
<dbReference type="GO" id="GO:0016491">
    <property type="term" value="F:oxidoreductase activity"/>
    <property type="evidence" value="ECO:0007669"/>
    <property type="project" value="InterPro"/>
</dbReference>
<dbReference type="Pfam" id="PF02915">
    <property type="entry name" value="Rubrerythrin"/>
    <property type="match status" value="1"/>
</dbReference>
<accession>A0A506UQU2</accession>
<protein>
    <submittedName>
        <fullName evidence="3">Rubrerythrin</fullName>
    </submittedName>
</protein>
<keyword evidence="1" id="KW-0472">Membrane</keyword>
<evidence type="ECO:0000313" key="4">
    <source>
        <dbReference type="Proteomes" id="UP000315037"/>
    </source>
</evidence>
<dbReference type="PANTHER" id="PTHR33531:SF10">
    <property type="entry name" value="BLR7895 PROTEIN"/>
    <property type="match status" value="1"/>
</dbReference>
<dbReference type="RefSeq" id="WP_165599289.1">
    <property type="nucleotide sequence ID" value="NZ_SORY01000002.1"/>
</dbReference>
<sequence>MPTLSELSEREILALAIATEEEDGHIYADYAHMLQEKYPDSAALFREMAEEENVHRRQLIDLYHERFGPHVLLVRRQDILGFPRRKSAWQMKNRNISAIRAQAEVMEQQAAQFYRKAASLSRDAGIRKLLGDLASIEERHRHEAAQLENRLVTEDVQAREDEIGRRDFLLRIVQPGLVGLMDGSVSTLAPVFAAAFATHDAFSAFQVGLAASVGAAISMGLAEALADDGKLSGRGSSLARGVLCGAMTFAGGIFHTLPFLVPDFHLAFTLAVIVVAIELFLISWIRWKYQDTPFSVSLVQVVLGGALVFGAGVLIGSS</sequence>
<gene>
    <name evidence="3" type="ORF">E3202_01780</name>
</gene>
<dbReference type="Proteomes" id="UP000315037">
    <property type="component" value="Unassembled WGS sequence"/>
</dbReference>
<dbReference type="PIRSF" id="PIRSF035918">
    <property type="entry name" value="UCP035918_rubreryth_DUF125"/>
    <property type="match status" value="1"/>
</dbReference>
<reference evidence="3 4" key="1">
    <citation type="submission" date="2019-03" db="EMBL/GenBank/DDBJ databases">
        <title>The complete genome sequence of Neokomagataea sp. Jb2 NBRC113641.</title>
        <authorList>
            <person name="Chua K.-O."/>
            <person name="Chan K.-G."/>
            <person name="See-Too W.-S."/>
        </authorList>
    </citation>
    <scope>NUCLEOTIDE SEQUENCE [LARGE SCALE GENOMIC DNA]</scope>
    <source>
        <strain evidence="3 4">Jb2</strain>
    </source>
</reference>
<evidence type="ECO:0000259" key="2">
    <source>
        <dbReference type="Pfam" id="PF02915"/>
    </source>
</evidence>
<dbReference type="InterPro" id="IPR009078">
    <property type="entry name" value="Ferritin-like_SF"/>
</dbReference>
<feature type="transmembrane region" description="Helical" evidence="1">
    <location>
        <begin position="294"/>
        <end position="315"/>
    </location>
</feature>
<dbReference type="AlphaFoldDB" id="A0A506UQU2"/>
<dbReference type="CDD" id="cd02437">
    <property type="entry name" value="CCC1_like_1"/>
    <property type="match status" value="1"/>
</dbReference>
<feature type="transmembrane region" description="Helical" evidence="1">
    <location>
        <begin position="266"/>
        <end position="287"/>
    </location>
</feature>
<evidence type="ECO:0000313" key="3">
    <source>
        <dbReference type="EMBL" id="TPW35708.1"/>
    </source>
</evidence>
<dbReference type="PANTHER" id="PTHR33531">
    <property type="entry name" value="RUBRERYTHRIN SUBFAMILY"/>
    <property type="match status" value="1"/>
</dbReference>
<feature type="transmembrane region" description="Helical" evidence="1">
    <location>
        <begin position="175"/>
        <end position="197"/>
    </location>
</feature>
<keyword evidence="1" id="KW-0812">Transmembrane</keyword>
<dbReference type="CDD" id="cd01045">
    <property type="entry name" value="Ferritin_like_AB"/>
    <property type="match status" value="1"/>
</dbReference>
<dbReference type="EMBL" id="SORZ01000001">
    <property type="protein sequence ID" value="TPW35708.1"/>
    <property type="molecule type" value="Genomic_DNA"/>
</dbReference>
<comment type="caution">
    <text evidence="3">The sequence shown here is derived from an EMBL/GenBank/DDBJ whole genome shotgun (WGS) entry which is preliminary data.</text>
</comment>
<keyword evidence="4" id="KW-1185">Reference proteome</keyword>
<feature type="transmembrane region" description="Helical" evidence="1">
    <location>
        <begin position="203"/>
        <end position="226"/>
    </location>
</feature>
<dbReference type="InterPro" id="IPR012347">
    <property type="entry name" value="Ferritin-like"/>
</dbReference>
<organism evidence="3 4">
    <name type="scientific">Oecophyllibacter saccharovorans</name>
    <dbReference type="NCBI Taxonomy" id="2558360"/>
    <lineage>
        <taxon>Bacteria</taxon>
        <taxon>Pseudomonadati</taxon>
        <taxon>Pseudomonadota</taxon>
        <taxon>Alphaproteobacteria</taxon>
        <taxon>Acetobacterales</taxon>
        <taxon>Acetobacteraceae</taxon>
        <taxon>Oecophyllibacter</taxon>
    </lineage>
</organism>
<feature type="domain" description="Rubrerythrin diiron-binding" evidence="2">
    <location>
        <begin position="11"/>
        <end position="147"/>
    </location>
</feature>
<dbReference type="SUPFAM" id="SSF47240">
    <property type="entry name" value="Ferritin-like"/>
    <property type="match status" value="1"/>
</dbReference>
<proteinExistence type="predicted"/>
<dbReference type="GO" id="GO:0046872">
    <property type="term" value="F:metal ion binding"/>
    <property type="evidence" value="ECO:0007669"/>
    <property type="project" value="InterPro"/>
</dbReference>
<keyword evidence="1" id="KW-1133">Transmembrane helix</keyword>
<dbReference type="InterPro" id="IPR003251">
    <property type="entry name" value="Rr_diiron-bd_dom"/>
</dbReference>
<dbReference type="Gene3D" id="1.20.1260.10">
    <property type="match status" value="1"/>
</dbReference>
<dbReference type="InterPro" id="IPR017040">
    <property type="entry name" value="UCP035918_rubreryth/DUF125"/>
</dbReference>
<evidence type="ECO:0000256" key="1">
    <source>
        <dbReference type="SAM" id="Phobius"/>
    </source>
</evidence>
<dbReference type="NCBIfam" id="NF045676">
    <property type="entry name" value="FeExpMbfA"/>
    <property type="match status" value="1"/>
</dbReference>